<feature type="transmembrane region" description="Helical" evidence="1">
    <location>
        <begin position="6"/>
        <end position="29"/>
    </location>
</feature>
<evidence type="ECO:0000313" key="3">
    <source>
        <dbReference type="Proteomes" id="UP000740329"/>
    </source>
</evidence>
<sequence>MGVFAVFTVFVVPGLIILDLIILLAHYILRLQRGGR</sequence>
<name>A0A8J7RIT3_METVO</name>
<protein>
    <submittedName>
        <fullName evidence="2">Uncharacterized protein</fullName>
    </submittedName>
</protein>
<proteinExistence type="predicted"/>
<gene>
    <name evidence="2" type="ORF">J3E07_001666</name>
</gene>
<keyword evidence="1" id="KW-0812">Transmembrane</keyword>
<reference evidence="2" key="1">
    <citation type="submission" date="2021-03" db="EMBL/GenBank/DDBJ databases">
        <title>Genomic Encyclopedia of Type Strains, Phase IV (KMG-V): Genome sequencing to study the core and pangenomes of soil and plant-associated prokaryotes.</title>
        <authorList>
            <person name="Whitman W."/>
        </authorList>
    </citation>
    <scope>NUCLEOTIDE SEQUENCE</scope>
    <source>
        <strain evidence="2">C4</strain>
    </source>
</reference>
<comment type="caution">
    <text evidence="2">The sequence shown here is derived from an EMBL/GenBank/DDBJ whole genome shotgun (WGS) entry which is preliminary data.</text>
</comment>
<dbReference type="AlphaFoldDB" id="A0A8J7RIT3"/>
<keyword evidence="1" id="KW-0472">Membrane</keyword>
<dbReference type="Proteomes" id="UP000740329">
    <property type="component" value="Unassembled WGS sequence"/>
</dbReference>
<evidence type="ECO:0000256" key="1">
    <source>
        <dbReference type="SAM" id="Phobius"/>
    </source>
</evidence>
<organism evidence="2 3">
    <name type="scientific">Methanococcus voltae</name>
    <dbReference type="NCBI Taxonomy" id="2188"/>
    <lineage>
        <taxon>Archaea</taxon>
        <taxon>Methanobacteriati</taxon>
        <taxon>Methanobacteriota</taxon>
        <taxon>Methanomada group</taxon>
        <taxon>Methanococci</taxon>
        <taxon>Methanococcales</taxon>
        <taxon>Methanococcaceae</taxon>
        <taxon>Methanococcus</taxon>
    </lineage>
</organism>
<keyword evidence="1" id="KW-1133">Transmembrane helix</keyword>
<dbReference type="EMBL" id="JAGGMV010000009">
    <property type="protein sequence ID" value="MBP2202225.1"/>
    <property type="molecule type" value="Genomic_DNA"/>
</dbReference>
<evidence type="ECO:0000313" key="2">
    <source>
        <dbReference type="EMBL" id="MBP2202225.1"/>
    </source>
</evidence>
<accession>A0A8J7RIT3</accession>